<feature type="compositionally biased region" description="Basic and acidic residues" evidence="3">
    <location>
        <begin position="149"/>
        <end position="164"/>
    </location>
</feature>
<keyword evidence="1" id="KW-0479">Metal-binding</keyword>
<dbReference type="SUPFAM" id="SSF47473">
    <property type="entry name" value="EF-hand"/>
    <property type="match status" value="1"/>
</dbReference>
<dbReference type="Gene3D" id="1.10.238.10">
    <property type="entry name" value="EF-hand"/>
    <property type="match status" value="2"/>
</dbReference>
<feature type="domain" description="EF-hand" evidence="5">
    <location>
        <begin position="126"/>
        <end position="161"/>
    </location>
</feature>
<organism evidence="6 7">
    <name type="scientific">Mariniflexile aquimaris</name>
    <dbReference type="NCBI Taxonomy" id="881009"/>
    <lineage>
        <taxon>Bacteria</taxon>
        <taxon>Pseudomonadati</taxon>
        <taxon>Bacteroidota</taxon>
        <taxon>Flavobacteriia</taxon>
        <taxon>Flavobacteriales</taxon>
        <taxon>Flavobacteriaceae</taxon>
        <taxon>Mariniflexile</taxon>
    </lineage>
</organism>
<evidence type="ECO:0000259" key="5">
    <source>
        <dbReference type="PROSITE" id="PS50222"/>
    </source>
</evidence>
<feature type="chain" id="PRO_5045103723" evidence="4">
    <location>
        <begin position="26"/>
        <end position="164"/>
    </location>
</feature>
<feature type="compositionally biased region" description="Basic and acidic residues" evidence="3">
    <location>
        <begin position="42"/>
        <end position="75"/>
    </location>
</feature>
<sequence length="164" mass="17766">MKRNSLKAGMLFVLMAGLVSLGASAQATGGNKDRQQPPSTEELIKMMDSNKDGKLSAKEVKGPLKDDFSKIDTNKDGFLSKAELEKAPKPDGKGGKQEASQKKEPSIDELIKTMDANKDGKLSKDEAKGPLEKDFAKIDTNKDGFLSKAELEKVPKQGKGEKKE</sequence>
<dbReference type="PROSITE" id="PS50222">
    <property type="entry name" value="EF_HAND_2"/>
    <property type="match status" value="2"/>
</dbReference>
<dbReference type="InterPro" id="IPR018247">
    <property type="entry name" value="EF_Hand_1_Ca_BS"/>
</dbReference>
<comment type="caution">
    <text evidence="6">The sequence shown here is derived from an EMBL/GenBank/DDBJ whole genome shotgun (WGS) entry which is preliminary data.</text>
</comment>
<accession>A0ABW3BWB9</accession>
<dbReference type="Pfam" id="PF13202">
    <property type="entry name" value="EF-hand_5"/>
    <property type="match status" value="2"/>
</dbReference>
<dbReference type="InterPro" id="IPR002048">
    <property type="entry name" value="EF_hand_dom"/>
</dbReference>
<keyword evidence="7" id="KW-1185">Reference proteome</keyword>
<evidence type="ECO:0000256" key="3">
    <source>
        <dbReference type="SAM" id="MobiDB-lite"/>
    </source>
</evidence>
<feature type="signal peptide" evidence="4">
    <location>
        <begin position="1"/>
        <end position="25"/>
    </location>
</feature>
<evidence type="ECO:0000313" key="6">
    <source>
        <dbReference type="EMBL" id="MFD0837002.1"/>
    </source>
</evidence>
<feature type="domain" description="EF-hand" evidence="5">
    <location>
        <begin position="59"/>
        <end position="94"/>
    </location>
</feature>
<dbReference type="SMART" id="SM00054">
    <property type="entry name" value="EFh"/>
    <property type="match status" value="4"/>
</dbReference>
<gene>
    <name evidence="6" type="ORF">ACFQ0I_14575</name>
</gene>
<dbReference type="InterPro" id="IPR039647">
    <property type="entry name" value="EF_hand_pair_protein_CML-like"/>
</dbReference>
<dbReference type="Pfam" id="PF13499">
    <property type="entry name" value="EF-hand_7"/>
    <property type="match status" value="1"/>
</dbReference>
<feature type="region of interest" description="Disordered" evidence="3">
    <location>
        <begin position="24"/>
        <end position="164"/>
    </location>
</feature>
<dbReference type="PANTHER" id="PTHR10891">
    <property type="entry name" value="EF-HAND CALCIUM-BINDING DOMAIN CONTAINING PROTEIN"/>
    <property type="match status" value="1"/>
</dbReference>
<protein>
    <submittedName>
        <fullName evidence="6">EF-hand domain-containing protein</fullName>
    </submittedName>
</protein>
<dbReference type="Proteomes" id="UP001597011">
    <property type="component" value="Unassembled WGS sequence"/>
</dbReference>
<dbReference type="EMBL" id="JBHTIB010000015">
    <property type="protein sequence ID" value="MFD0837002.1"/>
    <property type="molecule type" value="Genomic_DNA"/>
</dbReference>
<evidence type="ECO:0000256" key="1">
    <source>
        <dbReference type="ARBA" id="ARBA00022723"/>
    </source>
</evidence>
<dbReference type="InterPro" id="IPR011992">
    <property type="entry name" value="EF-hand-dom_pair"/>
</dbReference>
<evidence type="ECO:0000313" key="7">
    <source>
        <dbReference type="Proteomes" id="UP001597011"/>
    </source>
</evidence>
<name>A0ABW3BWB9_9FLAO</name>
<keyword evidence="2" id="KW-0677">Repeat</keyword>
<dbReference type="PROSITE" id="PS00018">
    <property type="entry name" value="EF_HAND_1"/>
    <property type="match status" value="2"/>
</dbReference>
<evidence type="ECO:0000256" key="4">
    <source>
        <dbReference type="SAM" id="SignalP"/>
    </source>
</evidence>
<evidence type="ECO:0000256" key="2">
    <source>
        <dbReference type="ARBA" id="ARBA00022737"/>
    </source>
</evidence>
<proteinExistence type="predicted"/>
<keyword evidence="4" id="KW-0732">Signal</keyword>
<dbReference type="RefSeq" id="WP_379943495.1">
    <property type="nucleotide sequence ID" value="NZ_JBHTIB010000015.1"/>
</dbReference>
<feature type="compositionally biased region" description="Basic and acidic residues" evidence="3">
    <location>
        <begin position="82"/>
        <end position="142"/>
    </location>
</feature>
<reference evidence="7" key="1">
    <citation type="journal article" date="2019" name="Int. J. Syst. Evol. Microbiol.">
        <title>The Global Catalogue of Microorganisms (GCM) 10K type strain sequencing project: providing services to taxonomists for standard genome sequencing and annotation.</title>
        <authorList>
            <consortium name="The Broad Institute Genomics Platform"/>
            <consortium name="The Broad Institute Genome Sequencing Center for Infectious Disease"/>
            <person name="Wu L."/>
            <person name="Ma J."/>
        </authorList>
    </citation>
    <scope>NUCLEOTIDE SEQUENCE [LARGE SCALE GENOMIC DNA]</scope>
    <source>
        <strain evidence="7">CCUG 60529</strain>
    </source>
</reference>